<accession>Q65TX1</accession>
<evidence type="ECO:0000256" key="1">
    <source>
        <dbReference type="SAM" id="MobiDB-lite"/>
    </source>
</evidence>
<dbReference type="HOGENOM" id="CLU_076612_0_0_6"/>
<sequence>MIIRRNMMSLPQVYSLDLGRKVNAKEADIAYQKGLIRSQKNFRCPHQLCGIAITCANLERPKQERKVDPYFKSVEYHKPSCPFAEEERRIKLHEADKNSLYENVASGEILVNLTEPAPKKQDSSDISEVEKGSFSRATQSSDSEKEKASINHTKTLSVLVSSFLNNENFQITLPKPYQEKIFLKDAFIKIDGQNLSNLEQNCWRIYYGKAWINKLSNGDYRIVFDNKMKDPDLRKNAVCPSFFIPKDWIDNSPYEKFSKSQMDKLADNKWHREVFIFSDVPSLSHTKEYINFMLEGLPFLEMIYLKK</sequence>
<dbReference type="AlphaFoldDB" id="Q65TX1"/>
<proteinExistence type="predicted"/>
<feature type="compositionally biased region" description="Basic and acidic residues" evidence="1">
    <location>
        <begin position="117"/>
        <end position="133"/>
    </location>
</feature>
<protein>
    <submittedName>
        <fullName evidence="2">Uncharacterized protein</fullName>
    </submittedName>
</protein>
<organism evidence="2 3">
    <name type="scientific">Mannheimia succiniciproducens (strain KCTC 0769BP / MBEL55E)</name>
    <dbReference type="NCBI Taxonomy" id="221988"/>
    <lineage>
        <taxon>Bacteria</taxon>
        <taxon>Pseudomonadati</taxon>
        <taxon>Pseudomonadota</taxon>
        <taxon>Gammaproteobacteria</taxon>
        <taxon>Pasteurellales</taxon>
        <taxon>Pasteurellaceae</taxon>
        <taxon>Basfia</taxon>
    </lineage>
</organism>
<keyword evidence="3" id="KW-1185">Reference proteome</keyword>
<dbReference type="KEGG" id="msu:MS0982"/>
<dbReference type="STRING" id="221988.MS0982"/>
<name>Q65TX1_MANSM</name>
<gene>
    <name evidence="2" type="ordered locus">MS0982</name>
</gene>
<feature type="region of interest" description="Disordered" evidence="1">
    <location>
        <begin position="116"/>
        <end position="149"/>
    </location>
</feature>
<evidence type="ECO:0000313" key="2">
    <source>
        <dbReference type="EMBL" id="AAU37589.1"/>
    </source>
</evidence>
<dbReference type="Proteomes" id="UP000000607">
    <property type="component" value="Chromosome"/>
</dbReference>
<evidence type="ECO:0000313" key="3">
    <source>
        <dbReference type="Proteomes" id="UP000000607"/>
    </source>
</evidence>
<dbReference type="eggNOG" id="ENOG5032A0R">
    <property type="taxonomic scope" value="Bacteria"/>
</dbReference>
<dbReference type="EMBL" id="AE016827">
    <property type="protein sequence ID" value="AAU37589.1"/>
    <property type="molecule type" value="Genomic_DNA"/>
</dbReference>
<reference evidence="2 3" key="1">
    <citation type="journal article" date="2004" name="Nat. Biotechnol.">
        <title>The genome sequence of the capnophilic rumen bacterium Mannheimia succiniciproducens.</title>
        <authorList>
            <person name="Hong S.H."/>
            <person name="Kim J.S."/>
            <person name="Lee S.Y."/>
            <person name="In Y.H."/>
            <person name="Choi S.S."/>
            <person name="Rih J.-K."/>
            <person name="Kim C.H."/>
            <person name="Jeong H."/>
            <person name="Hur C.G."/>
            <person name="Kim J.J."/>
        </authorList>
    </citation>
    <scope>NUCLEOTIDE SEQUENCE [LARGE SCALE GENOMIC DNA]</scope>
    <source>
        <strain evidence="3">KCTC 0769BP / MBEL55E</strain>
    </source>
</reference>